<gene>
    <name evidence="4" type="ORF">BDK92_6865</name>
</gene>
<dbReference type="Proteomes" id="UP000277671">
    <property type="component" value="Unassembled WGS sequence"/>
</dbReference>
<name>A0A495JVY5_9ACTN</name>
<feature type="signal peptide" evidence="2">
    <location>
        <begin position="1"/>
        <end position="26"/>
    </location>
</feature>
<sequence>MKIRTVASAALVGVLLVTAAPLPAYATAAPAASACRPGTPDPATPTTRFHDPARPELGPDPVPAERPVGPLLLGYQRFGELTQSEFVARYRSGNGWVYPPADGFLVLFDQPIRFAQTLRAGSRIDRFGYPGGAYLAPARTLFLQRALPPQNLNTPNGTAQSNYHLYCVLKAFRVDSGPIAPWFEQLGLGLQYKLEQRHLPEAGTALSVDWLLRHGYLVEERP</sequence>
<accession>A0A495JVY5</accession>
<dbReference type="PANTHER" id="PTHR42059">
    <property type="entry name" value="TNT DOMAIN-CONTAINING PROTEIN"/>
    <property type="match status" value="1"/>
</dbReference>
<keyword evidence="2" id="KW-0732">Signal</keyword>
<evidence type="ECO:0000256" key="2">
    <source>
        <dbReference type="SAM" id="SignalP"/>
    </source>
</evidence>
<dbReference type="PROSITE" id="PS51257">
    <property type="entry name" value="PROKAR_LIPOPROTEIN"/>
    <property type="match status" value="1"/>
</dbReference>
<evidence type="ECO:0000313" key="5">
    <source>
        <dbReference type="Proteomes" id="UP000277671"/>
    </source>
</evidence>
<comment type="caution">
    <text evidence="4">The sequence shown here is derived from an EMBL/GenBank/DDBJ whole genome shotgun (WGS) entry which is preliminary data.</text>
</comment>
<evidence type="ECO:0000259" key="3">
    <source>
        <dbReference type="Pfam" id="PF14021"/>
    </source>
</evidence>
<evidence type="ECO:0000313" key="4">
    <source>
        <dbReference type="EMBL" id="RKR92424.1"/>
    </source>
</evidence>
<organism evidence="4 5">
    <name type="scientific">Micromonospora pisi</name>
    <dbReference type="NCBI Taxonomy" id="589240"/>
    <lineage>
        <taxon>Bacteria</taxon>
        <taxon>Bacillati</taxon>
        <taxon>Actinomycetota</taxon>
        <taxon>Actinomycetes</taxon>
        <taxon>Micromonosporales</taxon>
        <taxon>Micromonosporaceae</taxon>
        <taxon>Micromonospora</taxon>
    </lineage>
</organism>
<evidence type="ECO:0000256" key="1">
    <source>
        <dbReference type="SAM" id="MobiDB-lite"/>
    </source>
</evidence>
<dbReference type="InterPro" id="IPR025331">
    <property type="entry name" value="TNT"/>
</dbReference>
<keyword evidence="5" id="KW-1185">Reference proteome</keyword>
<dbReference type="RefSeq" id="WP_170208793.1">
    <property type="nucleotide sequence ID" value="NZ_RBKT01000001.1"/>
</dbReference>
<reference evidence="4 5" key="1">
    <citation type="submission" date="2018-10" db="EMBL/GenBank/DDBJ databases">
        <title>Sequencing the genomes of 1000 actinobacteria strains.</title>
        <authorList>
            <person name="Klenk H.-P."/>
        </authorList>
    </citation>
    <scope>NUCLEOTIDE SEQUENCE [LARGE SCALE GENOMIC DNA]</scope>
    <source>
        <strain evidence="4 5">DSM 45175</strain>
    </source>
</reference>
<dbReference type="EMBL" id="RBKT01000001">
    <property type="protein sequence ID" value="RKR92424.1"/>
    <property type="molecule type" value="Genomic_DNA"/>
</dbReference>
<dbReference type="AlphaFoldDB" id="A0A495JVY5"/>
<dbReference type="GO" id="GO:0050135">
    <property type="term" value="F:NADP+ nucleosidase activity"/>
    <property type="evidence" value="ECO:0007669"/>
    <property type="project" value="InterPro"/>
</dbReference>
<protein>
    <submittedName>
        <fullName evidence="4">Uncharacterized protein DUF4237</fullName>
    </submittedName>
</protein>
<feature type="domain" description="TNT" evidence="3">
    <location>
        <begin position="117"/>
        <end position="219"/>
    </location>
</feature>
<dbReference type="InterPro" id="IPR053024">
    <property type="entry name" value="Fungal_surface_NADase"/>
</dbReference>
<dbReference type="Pfam" id="PF14021">
    <property type="entry name" value="TNT"/>
    <property type="match status" value="1"/>
</dbReference>
<feature type="region of interest" description="Disordered" evidence="1">
    <location>
        <begin position="31"/>
        <end position="63"/>
    </location>
</feature>
<feature type="chain" id="PRO_5019786524" evidence="2">
    <location>
        <begin position="27"/>
        <end position="222"/>
    </location>
</feature>
<proteinExistence type="predicted"/>
<dbReference type="PANTHER" id="PTHR42059:SF1">
    <property type="entry name" value="TNT DOMAIN-CONTAINING PROTEIN"/>
    <property type="match status" value="1"/>
</dbReference>